<dbReference type="PANTHER" id="PTHR14239:SF8">
    <property type="entry name" value="METALLOREDUCTASE STEAP3"/>
    <property type="match status" value="1"/>
</dbReference>
<keyword evidence="5" id="KW-0410">Iron transport</keyword>
<evidence type="ECO:0000259" key="17">
    <source>
        <dbReference type="Pfam" id="PF03807"/>
    </source>
</evidence>
<keyword evidence="5" id="KW-0408">Iron</keyword>
<dbReference type="GO" id="GO:0015677">
    <property type="term" value="P:copper ion import"/>
    <property type="evidence" value="ECO:0007669"/>
    <property type="project" value="TreeGrafter"/>
</dbReference>
<dbReference type="GO" id="GO:0008823">
    <property type="term" value="F:cupric reductase (NADH) activity"/>
    <property type="evidence" value="ECO:0007669"/>
    <property type="project" value="TreeGrafter"/>
</dbReference>
<gene>
    <name evidence="18" type="ORF">KC01_LOCUS12651</name>
</gene>
<name>A0AAV2JWK5_KNICA</name>
<evidence type="ECO:0000256" key="9">
    <source>
        <dbReference type="ARBA" id="ARBA00023002"/>
    </source>
</evidence>
<dbReference type="GO" id="GO:0005886">
    <property type="term" value="C:plasma membrane"/>
    <property type="evidence" value="ECO:0007669"/>
    <property type="project" value="TreeGrafter"/>
</dbReference>
<dbReference type="GO" id="GO:0010008">
    <property type="term" value="C:endosome membrane"/>
    <property type="evidence" value="ECO:0007669"/>
    <property type="project" value="UniProtKB-SubCell"/>
</dbReference>
<dbReference type="InterPro" id="IPR028939">
    <property type="entry name" value="P5C_Rdtase_cat_N"/>
</dbReference>
<evidence type="ECO:0000256" key="3">
    <source>
        <dbReference type="ARBA" id="ARBA00004337"/>
    </source>
</evidence>
<feature type="region of interest" description="Disordered" evidence="14">
    <location>
        <begin position="488"/>
        <end position="525"/>
    </location>
</feature>
<evidence type="ECO:0000256" key="13">
    <source>
        <dbReference type="ARBA" id="ARBA00049387"/>
    </source>
</evidence>
<dbReference type="Pfam" id="PF01794">
    <property type="entry name" value="Ferric_reduct"/>
    <property type="match status" value="1"/>
</dbReference>
<keyword evidence="19" id="KW-1185">Reference proteome</keyword>
<evidence type="ECO:0000256" key="1">
    <source>
        <dbReference type="ARBA" id="ARBA00001970"/>
    </source>
</evidence>
<feature type="domain" description="Pyrroline-5-carboxylate reductase catalytic N-terminal" evidence="17">
    <location>
        <begin position="46"/>
        <end position="137"/>
    </location>
</feature>
<evidence type="ECO:0000256" key="12">
    <source>
        <dbReference type="ARBA" id="ARBA00048958"/>
    </source>
</evidence>
<dbReference type="PANTHER" id="PTHR14239">
    <property type="entry name" value="DUDULIN-RELATED"/>
    <property type="match status" value="1"/>
</dbReference>
<evidence type="ECO:0000256" key="8">
    <source>
        <dbReference type="ARBA" id="ARBA00022989"/>
    </source>
</evidence>
<keyword evidence="11 15" id="KW-0472">Membrane</keyword>
<keyword evidence="5" id="KW-0813">Transport</keyword>
<feature type="transmembrane region" description="Helical" evidence="15">
    <location>
        <begin position="410"/>
        <end position="431"/>
    </location>
</feature>
<reference evidence="18 19" key="1">
    <citation type="submission" date="2024-04" db="EMBL/GenBank/DDBJ databases">
        <authorList>
            <person name="Waldvogel A.-M."/>
            <person name="Schoenle A."/>
        </authorList>
    </citation>
    <scope>NUCLEOTIDE SEQUENCE [LARGE SCALE GENOMIC DNA]</scope>
</reference>
<keyword evidence="5" id="KW-0406">Ion transport</keyword>
<evidence type="ECO:0000313" key="19">
    <source>
        <dbReference type="Proteomes" id="UP001497482"/>
    </source>
</evidence>
<evidence type="ECO:0000256" key="11">
    <source>
        <dbReference type="ARBA" id="ARBA00023136"/>
    </source>
</evidence>
<feature type="region of interest" description="Disordered" evidence="14">
    <location>
        <begin position="601"/>
        <end position="623"/>
    </location>
</feature>
<evidence type="ECO:0000256" key="6">
    <source>
        <dbReference type="ARBA" id="ARBA00022692"/>
    </source>
</evidence>
<feature type="transmembrane region" description="Helical" evidence="15">
    <location>
        <begin position="235"/>
        <end position="256"/>
    </location>
</feature>
<dbReference type="InterPro" id="IPR051267">
    <property type="entry name" value="STEAP_metalloreductase"/>
</dbReference>
<dbReference type="InterPro" id="IPR036291">
    <property type="entry name" value="NAD(P)-bd_dom_sf"/>
</dbReference>
<dbReference type="InterPro" id="IPR013130">
    <property type="entry name" value="Fe3_Rdtase_TM_dom"/>
</dbReference>
<feature type="transmembrane region" description="Helical" evidence="15">
    <location>
        <begin position="451"/>
        <end position="475"/>
    </location>
</feature>
<dbReference type="Pfam" id="PF03807">
    <property type="entry name" value="F420_oxidored"/>
    <property type="match status" value="1"/>
</dbReference>
<sequence>MTKRVYSASLSRDFESSVKMDDLSAPLLDPREPVDTLPLSVGDPVVCILGSGDFSRSLSTRLLSCGCRVVMGSRDPGRLAPDLVPAGVELKTQAQALEALAEAGGSLVFLALYPEHYPSLLPLKALLSGRTLVDVSNASALQHQGQSNAQILAQLFPCSSVVKGFNGLSAWTLLTGAHDASRQVLVCGDSPSSKLAVQSLCRRLGFSAVDVGGLCAARAVEEAPLHLFPSWRGPLLTTTLLFVCFYLYAALAHVLLPFLDRGQNNLHHLALVTVNQALPAVALVTLALVYMPGLFASLLQLYRGTKYRPFPDWLDHWMCARKQLGLLSFLCAALHAVYSVCLSIRRAAGYMILNAAFRQVKQGVADSWEEAQVWRSDLYLSSGILGLGVLSVLALTSLPSVGHTLNWREFTFVQSGLGYLSLALSVAHVLFFGWDMALHSWAYPYFLPPLFLLSLVLPCCVLIGRLLLLAPCCALRLHKIRRGWESSRHQPKERAETQALSGDVQKKVKGSVKHGKSLRQRIYSSVRPESESREWRRRRRRRRRRRLISLFSFQTQGKAKVKVVVNTEPSPTRPLQQHVQPLVTSLAVTLDWDFIFDTEGPDGMRKGTQAGAESTLGEELSPSSSRTQVQIHVKFSLNQHELNSLKPQMWKDQSDQSITIVLRN</sequence>
<feature type="transmembrane region" description="Helical" evidence="15">
    <location>
        <begin position="276"/>
        <end position="302"/>
    </location>
</feature>
<organism evidence="18 19">
    <name type="scientific">Knipowitschia caucasica</name>
    <name type="common">Caucasian dwarf goby</name>
    <name type="synonym">Pomatoschistus caucasicus</name>
    <dbReference type="NCBI Taxonomy" id="637954"/>
    <lineage>
        <taxon>Eukaryota</taxon>
        <taxon>Metazoa</taxon>
        <taxon>Chordata</taxon>
        <taxon>Craniata</taxon>
        <taxon>Vertebrata</taxon>
        <taxon>Euteleostomi</taxon>
        <taxon>Actinopterygii</taxon>
        <taxon>Neopterygii</taxon>
        <taxon>Teleostei</taxon>
        <taxon>Neoteleostei</taxon>
        <taxon>Acanthomorphata</taxon>
        <taxon>Gobiaria</taxon>
        <taxon>Gobiiformes</taxon>
        <taxon>Gobioidei</taxon>
        <taxon>Gobiidae</taxon>
        <taxon>Gobiinae</taxon>
        <taxon>Knipowitschia</taxon>
    </lineage>
</organism>
<dbReference type="Gene3D" id="3.40.50.720">
    <property type="entry name" value="NAD(P)-binding Rossmann-like Domain"/>
    <property type="match status" value="1"/>
</dbReference>
<feature type="compositionally biased region" description="Basic residues" evidence="14">
    <location>
        <begin position="507"/>
        <end position="519"/>
    </location>
</feature>
<keyword evidence="7" id="KW-0967">Endosome</keyword>
<evidence type="ECO:0000313" key="18">
    <source>
        <dbReference type="EMBL" id="CAL1581939.1"/>
    </source>
</evidence>
<comment type="catalytic activity">
    <reaction evidence="12">
        <text>2 Cu(+) + NADP(+) + H(+) = 2 Cu(2+) + NADPH</text>
        <dbReference type="Rhea" id="RHEA:71771"/>
        <dbReference type="ChEBI" id="CHEBI:15378"/>
        <dbReference type="ChEBI" id="CHEBI:29036"/>
        <dbReference type="ChEBI" id="CHEBI:49552"/>
        <dbReference type="ChEBI" id="CHEBI:57783"/>
        <dbReference type="ChEBI" id="CHEBI:58349"/>
    </reaction>
    <physiologicalReaction direction="right-to-left" evidence="12">
        <dbReference type="Rhea" id="RHEA:71773"/>
    </physiologicalReaction>
</comment>
<keyword evidence="6 15" id="KW-0812">Transmembrane</keyword>
<comment type="catalytic activity">
    <reaction evidence="13">
        <text>2 Fe(2+) + NADP(+) + H(+) = 2 Fe(3+) + NADPH</text>
        <dbReference type="Rhea" id="RHEA:71767"/>
        <dbReference type="ChEBI" id="CHEBI:15378"/>
        <dbReference type="ChEBI" id="CHEBI:29033"/>
        <dbReference type="ChEBI" id="CHEBI:29034"/>
        <dbReference type="ChEBI" id="CHEBI:57783"/>
        <dbReference type="ChEBI" id="CHEBI:58349"/>
    </reaction>
    <physiologicalReaction direction="right-to-left" evidence="13">
        <dbReference type="Rhea" id="RHEA:71769"/>
    </physiologicalReaction>
</comment>
<keyword evidence="9" id="KW-0560">Oxidoreductase</keyword>
<dbReference type="GO" id="GO:0006826">
    <property type="term" value="P:iron ion transport"/>
    <property type="evidence" value="ECO:0007669"/>
    <property type="project" value="UniProtKB-KW"/>
</dbReference>
<dbReference type="AlphaFoldDB" id="A0AAV2JWK5"/>
<evidence type="ECO:0000259" key="16">
    <source>
        <dbReference type="Pfam" id="PF01794"/>
    </source>
</evidence>
<dbReference type="SUPFAM" id="SSF51735">
    <property type="entry name" value="NAD(P)-binding Rossmann-fold domains"/>
    <property type="match status" value="1"/>
</dbReference>
<evidence type="ECO:0000256" key="10">
    <source>
        <dbReference type="ARBA" id="ARBA00023008"/>
    </source>
</evidence>
<feature type="domain" description="Ferric oxidoreductase" evidence="16">
    <location>
        <begin position="281"/>
        <end position="420"/>
    </location>
</feature>
<evidence type="ECO:0000256" key="4">
    <source>
        <dbReference type="ARBA" id="ARBA00007729"/>
    </source>
</evidence>
<keyword evidence="10" id="KW-0186">Copper</keyword>
<dbReference type="Proteomes" id="UP001497482">
    <property type="component" value="Chromosome 15"/>
</dbReference>
<comment type="subcellular location">
    <subcellularLocation>
        <location evidence="3">Endosome membrane</location>
        <topology evidence="3">Multi-pass membrane protein</topology>
    </subcellularLocation>
</comment>
<dbReference type="GO" id="GO:0052851">
    <property type="term" value="F:ferric-chelate reductase (NADPH) activity"/>
    <property type="evidence" value="ECO:0007669"/>
    <property type="project" value="TreeGrafter"/>
</dbReference>
<dbReference type="EMBL" id="OZ035837">
    <property type="protein sequence ID" value="CAL1581939.1"/>
    <property type="molecule type" value="Genomic_DNA"/>
</dbReference>
<comment type="cofactor">
    <cofactor evidence="1">
        <name>heme b</name>
        <dbReference type="ChEBI" id="CHEBI:60344"/>
    </cofactor>
</comment>
<evidence type="ECO:0000256" key="14">
    <source>
        <dbReference type="SAM" id="MobiDB-lite"/>
    </source>
</evidence>
<evidence type="ECO:0000256" key="5">
    <source>
        <dbReference type="ARBA" id="ARBA00022496"/>
    </source>
</evidence>
<comment type="cofactor">
    <cofactor evidence="2">
        <name>FAD</name>
        <dbReference type="ChEBI" id="CHEBI:57692"/>
    </cofactor>
</comment>
<evidence type="ECO:0008006" key="20">
    <source>
        <dbReference type="Google" id="ProtNLM"/>
    </source>
</evidence>
<feature type="transmembrane region" description="Helical" evidence="15">
    <location>
        <begin position="323"/>
        <end position="345"/>
    </location>
</feature>
<feature type="transmembrane region" description="Helical" evidence="15">
    <location>
        <begin position="378"/>
        <end position="398"/>
    </location>
</feature>
<protein>
    <recommendedName>
        <fullName evidence="20">STEAP family member 3, metalloreductase</fullName>
    </recommendedName>
</protein>
<evidence type="ECO:0000256" key="15">
    <source>
        <dbReference type="SAM" id="Phobius"/>
    </source>
</evidence>
<proteinExistence type="inferred from homology"/>
<evidence type="ECO:0000256" key="7">
    <source>
        <dbReference type="ARBA" id="ARBA00022753"/>
    </source>
</evidence>
<evidence type="ECO:0000256" key="2">
    <source>
        <dbReference type="ARBA" id="ARBA00001974"/>
    </source>
</evidence>
<comment type="similarity">
    <text evidence="4">Belongs to the STEAP family.</text>
</comment>
<accession>A0AAV2JWK5</accession>
<keyword evidence="8 15" id="KW-1133">Transmembrane helix</keyword>